<organism evidence="4 5">
    <name type="scientific">Streptomyces marokkonensis</name>
    <dbReference type="NCBI Taxonomy" id="324855"/>
    <lineage>
        <taxon>Bacteria</taxon>
        <taxon>Bacillati</taxon>
        <taxon>Actinomycetota</taxon>
        <taxon>Actinomycetes</taxon>
        <taxon>Kitasatosporales</taxon>
        <taxon>Streptomycetaceae</taxon>
        <taxon>Streptomyces</taxon>
    </lineage>
</organism>
<dbReference type="Proteomes" id="UP001500034">
    <property type="component" value="Unassembled WGS sequence"/>
</dbReference>
<evidence type="ECO:0000259" key="2">
    <source>
        <dbReference type="Pfam" id="PF13556"/>
    </source>
</evidence>
<dbReference type="RefSeq" id="WP_345590601.1">
    <property type="nucleotide sequence ID" value="NZ_BAABCQ010000022.1"/>
</dbReference>
<dbReference type="InterPro" id="IPR041522">
    <property type="entry name" value="CdaR_GGDEF"/>
</dbReference>
<feature type="domain" description="CdaR GGDEF-like" evidence="3">
    <location>
        <begin position="275"/>
        <end position="402"/>
    </location>
</feature>
<dbReference type="InterPro" id="IPR025736">
    <property type="entry name" value="PucR_C-HTH_dom"/>
</dbReference>
<gene>
    <name evidence="4" type="ORF">GCM10022384_16900</name>
</gene>
<dbReference type="InterPro" id="IPR051448">
    <property type="entry name" value="CdaR-like_regulators"/>
</dbReference>
<evidence type="ECO:0000313" key="4">
    <source>
        <dbReference type="EMBL" id="GAA3965832.1"/>
    </source>
</evidence>
<comment type="caution">
    <text evidence="4">The sequence shown here is derived from an EMBL/GenBank/DDBJ whole genome shotgun (WGS) entry which is preliminary data.</text>
</comment>
<evidence type="ECO:0000313" key="5">
    <source>
        <dbReference type="Proteomes" id="UP001500034"/>
    </source>
</evidence>
<comment type="similarity">
    <text evidence="1">Belongs to the CdaR family.</text>
</comment>
<evidence type="ECO:0000259" key="3">
    <source>
        <dbReference type="Pfam" id="PF17853"/>
    </source>
</evidence>
<evidence type="ECO:0000256" key="1">
    <source>
        <dbReference type="ARBA" id="ARBA00006754"/>
    </source>
</evidence>
<protein>
    <submittedName>
        <fullName evidence="4">Helix-turn-helix domain-containing protein</fullName>
    </submittedName>
</protein>
<accession>A0ABP7PJZ7</accession>
<name>A0ABP7PJZ7_9ACTN</name>
<feature type="domain" description="PucR C-terminal helix-turn-helix" evidence="2">
    <location>
        <begin position="452"/>
        <end position="510"/>
    </location>
</feature>
<dbReference type="PANTHER" id="PTHR33744">
    <property type="entry name" value="CARBOHYDRATE DIACID REGULATOR"/>
    <property type="match status" value="1"/>
</dbReference>
<sequence>MTSTPDVAGLLADPLLRDARTLAGHAGLDRPVLDVTAYRGDLASVDGHLVLCDVRDATPAYRLDALVRRAQEAGAAALCVTAGHTARPPLSAVRLADRLRIPVLWAATDDPFRLALDLTLRVRAPEVTRARTVETLVRRLATRTEGPELIATARTVLAAAVSLVTRDGSAIVGDPAASDALRPDLAVPQRTPGLLAHPVHAVPSAGDRPGGTAPVTAWLVWPVEPADEERADTVALGLAVLEPFVRSWLAGARTRADHDSAVRRRLLTEIVTGRGTVSREVVEQSVALGWRLEDWHVGLAVRAEQPPAVDRPDTVPAPLVAALARHGVTTQAVAKGDGDWALWSSSSRRPADDEPRLLLRQVRRALAELPSTWRLVAGIGWPRQGSGGLADTLTEARNAARLAAAREFRPSVEHTDELGVGRLLAAWQQSDITRAFAETALAPLRGTAHAHLLTTLRVFLENGGSAAATARALGLHRNTVTARLRQVRERLGVGLDDPGNRLALQMACRALTFG</sequence>
<reference evidence="5" key="1">
    <citation type="journal article" date="2019" name="Int. J. Syst. Evol. Microbiol.">
        <title>The Global Catalogue of Microorganisms (GCM) 10K type strain sequencing project: providing services to taxonomists for standard genome sequencing and annotation.</title>
        <authorList>
            <consortium name="The Broad Institute Genomics Platform"/>
            <consortium name="The Broad Institute Genome Sequencing Center for Infectious Disease"/>
            <person name="Wu L."/>
            <person name="Ma J."/>
        </authorList>
    </citation>
    <scope>NUCLEOTIDE SEQUENCE [LARGE SCALE GENOMIC DNA]</scope>
    <source>
        <strain evidence="5">JCM 17027</strain>
    </source>
</reference>
<dbReference type="PANTHER" id="PTHR33744:SF1">
    <property type="entry name" value="DNA-BINDING TRANSCRIPTIONAL ACTIVATOR ADER"/>
    <property type="match status" value="1"/>
</dbReference>
<dbReference type="Pfam" id="PF13556">
    <property type="entry name" value="HTH_30"/>
    <property type="match status" value="1"/>
</dbReference>
<keyword evidence="5" id="KW-1185">Reference proteome</keyword>
<dbReference type="Pfam" id="PF17853">
    <property type="entry name" value="GGDEF_2"/>
    <property type="match status" value="1"/>
</dbReference>
<proteinExistence type="inferred from homology"/>
<dbReference type="InterPro" id="IPR042070">
    <property type="entry name" value="PucR_C-HTH_sf"/>
</dbReference>
<dbReference type="Gene3D" id="1.10.10.2840">
    <property type="entry name" value="PucR C-terminal helix-turn-helix domain"/>
    <property type="match status" value="1"/>
</dbReference>
<dbReference type="EMBL" id="BAABCQ010000022">
    <property type="protein sequence ID" value="GAA3965832.1"/>
    <property type="molecule type" value="Genomic_DNA"/>
</dbReference>